<keyword evidence="8" id="KW-1185">Reference proteome</keyword>
<dbReference type="SUPFAM" id="SSF51735">
    <property type="entry name" value="NAD(P)-binding Rossmann-fold domains"/>
    <property type="match status" value="1"/>
</dbReference>
<accession>A0A0U5CSC0</accession>
<dbReference type="GO" id="GO:0005737">
    <property type="term" value="C:cytoplasm"/>
    <property type="evidence" value="ECO:0007669"/>
    <property type="project" value="TreeGrafter"/>
</dbReference>
<dbReference type="STRING" id="389348.PNK_2318"/>
<dbReference type="Proteomes" id="UP000069902">
    <property type="component" value="Chromosome cPNK"/>
</dbReference>
<sequence>MRAMVLKQPNTPLKLIDLPIPEPGKKQVLIKVIACGVCRTDLHVSSGELEKPHLPLVLGHQVVGTIAKQGAESGRFAIGQRVGAPWLGTSCEQCSFCLSGAENLCENALYRGYQFNGGFAEYCLADEEFIFPIPEEYSSLHAAPLLCAGLIGYRTLKLAGDGKRLGFYGFGASAHILIQLAVQQGREVYTFSREGDNHSQAFARKLGATWTGESSQLPPVPLDAALIFAPIGSIVPLALRAVRKGGSVVSAGIYMTDIPSFPYSLLYGERILRSVTNLTRRDGLEFFELIARYPIQTSVTAYLLEEANQALSDLKEGRFSGSAVLVIDSGTK</sequence>
<dbReference type="Gene3D" id="3.40.50.720">
    <property type="entry name" value="NAD(P)-binding Rossmann-like Domain"/>
    <property type="match status" value="1"/>
</dbReference>
<dbReference type="AlphaFoldDB" id="A0A0U5CSC0"/>
<dbReference type="EMBL" id="LN879502">
    <property type="protein sequence ID" value="CUI17916.1"/>
    <property type="molecule type" value="Genomic_DNA"/>
</dbReference>
<dbReference type="GO" id="GO:0046872">
    <property type="term" value="F:metal ion binding"/>
    <property type="evidence" value="ECO:0007669"/>
    <property type="project" value="UniProtKB-KW"/>
</dbReference>
<dbReference type="PATRIC" id="fig|389348.3.peg.2602"/>
<comment type="cofactor">
    <cofactor evidence="1">
        <name>Zn(2+)</name>
        <dbReference type="ChEBI" id="CHEBI:29105"/>
    </cofactor>
</comment>
<evidence type="ECO:0000259" key="6">
    <source>
        <dbReference type="Pfam" id="PF08240"/>
    </source>
</evidence>
<protein>
    <submittedName>
        <fullName evidence="7">Putative alcohol dehydrogenase AdhA</fullName>
        <ecNumber evidence="7">1.1.1.1</ecNumber>
    </submittedName>
</protein>
<reference evidence="8" key="1">
    <citation type="submission" date="2015-09" db="EMBL/GenBank/DDBJ databases">
        <authorList>
            <person name="Bertelli C."/>
        </authorList>
    </citation>
    <scope>NUCLEOTIDE SEQUENCE [LARGE SCALE GENOMIC DNA]</scope>
    <source>
        <strain evidence="8">KNic</strain>
    </source>
</reference>
<dbReference type="NCBIfam" id="TIGR02822">
    <property type="entry name" value="adh_fam_2"/>
    <property type="match status" value="1"/>
</dbReference>
<organism evidence="7 8">
    <name type="scientific">Candidatus Protochlamydia naegleriophila</name>
    <dbReference type="NCBI Taxonomy" id="389348"/>
    <lineage>
        <taxon>Bacteria</taxon>
        <taxon>Pseudomonadati</taxon>
        <taxon>Chlamydiota</taxon>
        <taxon>Chlamydiia</taxon>
        <taxon>Parachlamydiales</taxon>
        <taxon>Parachlamydiaceae</taxon>
        <taxon>Candidatus Protochlamydia</taxon>
    </lineage>
</organism>
<dbReference type="InterPro" id="IPR036291">
    <property type="entry name" value="NAD(P)-bd_dom_sf"/>
</dbReference>
<evidence type="ECO:0000256" key="2">
    <source>
        <dbReference type="ARBA" id="ARBA00008072"/>
    </source>
</evidence>
<evidence type="ECO:0000256" key="5">
    <source>
        <dbReference type="ARBA" id="ARBA00023002"/>
    </source>
</evidence>
<comment type="similarity">
    <text evidence="2">Belongs to the zinc-containing alcohol dehydrogenase family.</text>
</comment>
<dbReference type="SUPFAM" id="SSF50129">
    <property type="entry name" value="GroES-like"/>
    <property type="match status" value="1"/>
</dbReference>
<evidence type="ECO:0000256" key="3">
    <source>
        <dbReference type="ARBA" id="ARBA00022723"/>
    </source>
</evidence>
<dbReference type="GO" id="GO:0004022">
    <property type="term" value="F:alcohol dehydrogenase (NAD+) activity"/>
    <property type="evidence" value="ECO:0007669"/>
    <property type="project" value="UniProtKB-EC"/>
</dbReference>
<dbReference type="Pfam" id="PF08240">
    <property type="entry name" value="ADH_N"/>
    <property type="match status" value="1"/>
</dbReference>
<evidence type="ECO:0000256" key="4">
    <source>
        <dbReference type="ARBA" id="ARBA00022833"/>
    </source>
</evidence>
<keyword evidence="5 7" id="KW-0560">Oxidoreductase</keyword>
<evidence type="ECO:0000256" key="1">
    <source>
        <dbReference type="ARBA" id="ARBA00001947"/>
    </source>
</evidence>
<dbReference type="CDD" id="cd08298">
    <property type="entry name" value="CAD2"/>
    <property type="match status" value="1"/>
</dbReference>
<dbReference type="PANTHER" id="PTHR42940">
    <property type="entry name" value="ALCOHOL DEHYDROGENASE 1-RELATED"/>
    <property type="match status" value="1"/>
</dbReference>
<dbReference type="Gene3D" id="3.90.180.10">
    <property type="entry name" value="Medium-chain alcohol dehydrogenases, catalytic domain"/>
    <property type="match status" value="1"/>
</dbReference>
<dbReference type="InterPro" id="IPR011032">
    <property type="entry name" value="GroES-like_sf"/>
</dbReference>
<dbReference type="EC" id="1.1.1.1" evidence="7"/>
<evidence type="ECO:0000313" key="7">
    <source>
        <dbReference type="EMBL" id="CUI17916.1"/>
    </source>
</evidence>
<dbReference type="InParanoid" id="A0A0U5CSC0"/>
<dbReference type="InterPro" id="IPR014187">
    <property type="entry name" value="ADH_Zn_typ-2"/>
</dbReference>
<name>A0A0U5CSC0_9BACT</name>
<dbReference type="KEGG" id="pnl:PNK_2318"/>
<keyword evidence="3" id="KW-0479">Metal-binding</keyword>
<gene>
    <name evidence="7" type="primary">adhA</name>
    <name evidence="7" type="ORF">PNK_2318</name>
</gene>
<evidence type="ECO:0000313" key="8">
    <source>
        <dbReference type="Proteomes" id="UP000069902"/>
    </source>
</evidence>
<proteinExistence type="inferred from homology"/>
<keyword evidence="4" id="KW-0862">Zinc</keyword>
<feature type="domain" description="Alcohol dehydrogenase-like N-terminal" evidence="6">
    <location>
        <begin position="24"/>
        <end position="135"/>
    </location>
</feature>
<dbReference type="RefSeq" id="WP_059062439.1">
    <property type="nucleotide sequence ID" value="NZ_LN879502.1"/>
</dbReference>
<dbReference type="InterPro" id="IPR013154">
    <property type="entry name" value="ADH-like_N"/>
</dbReference>
<dbReference type="PANTHER" id="PTHR42940:SF8">
    <property type="entry name" value="VACUOLAR PROTEIN SORTING-ASSOCIATED PROTEIN 11"/>
    <property type="match status" value="1"/>
</dbReference>